<dbReference type="AlphaFoldDB" id="A0A4Y8UPF2"/>
<reference evidence="1 2" key="1">
    <citation type="submission" date="2019-03" db="EMBL/GenBank/DDBJ databases">
        <title>Draft genome of Gammaproteobacteria bacterium LSUCC0057, a member of the SAR92 clade.</title>
        <authorList>
            <person name="Lanclos V.C."/>
            <person name="Doiron C."/>
            <person name="Henson M.W."/>
            <person name="Thrash J.C."/>
        </authorList>
    </citation>
    <scope>NUCLEOTIDE SEQUENCE [LARGE SCALE GENOMIC DNA]</scope>
    <source>
        <strain evidence="1 2">LSUCC0057</strain>
    </source>
</reference>
<dbReference type="EMBL" id="SPIA01000001">
    <property type="protein sequence ID" value="TFH69153.1"/>
    <property type="molecule type" value="Genomic_DNA"/>
</dbReference>
<accession>A0A4Y8UPF2</accession>
<keyword evidence="2" id="KW-1185">Reference proteome</keyword>
<dbReference type="OrthoDB" id="7062948at2"/>
<comment type="caution">
    <text evidence="1">The sequence shown here is derived from an EMBL/GenBank/DDBJ whole genome shotgun (WGS) entry which is preliminary data.</text>
</comment>
<gene>
    <name evidence="1" type="ORF">E3W66_04290</name>
</gene>
<evidence type="ECO:0000313" key="1">
    <source>
        <dbReference type="EMBL" id="TFH69153.1"/>
    </source>
</evidence>
<dbReference type="Pfam" id="PF20549">
    <property type="entry name" value="DUF6763"/>
    <property type="match status" value="1"/>
</dbReference>
<organism evidence="1 2">
    <name type="scientific">Gammaproteobacteria bacterium LSUCC0057</name>
    <dbReference type="NCBI Taxonomy" id="2559237"/>
    <lineage>
        <taxon>Bacteria</taxon>
        <taxon>Pseudomonadati</taxon>
        <taxon>Pseudomonadota</taxon>
        <taxon>Gammaproteobacteria</taxon>
        <taxon>Cellvibrionales</taxon>
        <taxon>Porticoccaceae</taxon>
        <taxon>SAR92 clade</taxon>
    </lineage>
</organism>
<proteinExistence type="predicted"/>
<dbReference type="Proteomes" id="UP000298133">
    <property type="component" value="Unassembled WGS sequence"/>
</dbReference>
<dbReference type="InterPro" id="IPR046651">
    <property type="entry name" value="DUF6763"/>
</dbReference>
<evidence type="ECO:0000313" key="2">
    <source>
        <dbReference type="Proteomes" id="UP000298133"/>
    </source>
</evidence>
<protein>
    <submittedName>
        <fullName evidence="1">Uncharacterized protein</fullName>
    </submittedName>
</protein>
<sequence length="105" mass="11990">MAKISAVIGQWYHDVARERLFEVVAFDDYSGAIEVQYEDGTVDEFDSETWRELVLLAAAQPDDWRSSLELSEEDRLFADDVLVPANSGDLLSALEMDDPLEWDEF</sequence>
<name>A0A4Y8UPF2_9GAMM</name>